<evidence type="ECO:0000313" key="2">
    <source>
        <dbReference type="Proteomes" id="UP000326678"/>
    </source>
</evidence>
<dbReference type="KEGG" id="nsh:GXM_10320"/>
<sequence>MTFNLGLFYFHKLGSDDSTKEVQSTGSNAPREIDEIFVEKAIMAKKDFAAAQAVELYIGNYRFDAIRIVETEEYRMSQNQILSTIGINRNWLITLPLKAPKVYQKLVEQGLNHVTLSAEYTVNGVGTRAETISVKDARIIWRYFDTKANAQARRLIDALSEDSLTSRFDQVWGESRTVEQRRIDDCRILDTPRPWTKLFETEFEENLARISKLHKRHIQNGKYYWEFVYNWMTPEEKAKLDIVNPILPNGRRKYKIHQMLSKETKERLSPHVISVLVLMKSANSVAELRRLVQRQYGIDQPNLFDGWEIKCCSVNLR</sequence>
<dbReference type="RefSeq" id="WP_152592765.1">
    <property type="nucleotide sequence ID" value="NZ_CP045229.1"/>
</dbReference>
<gene>
    <name evidence="1" type="ORF">GXM_10320</name>
</gene>
<protein>
    <submittedName>
        <fullName evidence="1">Uncharacterized protein</fullName>
    </submittedName>
</protein>
<reference evidence="1 2" key="1">
    <citation type="submission" date="2019-10" db="EMBL/GenBank/DDBJ databases">
        <title>Genomic and transcriptomic insights into the perfect genentic adaptation of a filamentous nitrogen-fixing cyanobacterium to rice fields.</title>
        <authorList>
            <person name="Chen Z."/>
        </authorList>
    </citation>
    <scope>NUCLEOTIDE SEQUENCE [LARGE SCALE GENOMIC DNA]</scope>
    <source>
        <strain evidence="1">CCNUC1</strain>
    </source>
</reference>
<evidence type="ECO:0000313" key="1">
    <source>
        <dbReference type="EMBL" id="QFS52565.1"/>
    </source>
</evidence>
<dbReference type="AlphaFoldDB" id="A0A5P8WIC1"/>
<accession>A0A5P8WIC1</accession>
<proteinExistence type="predicted"/>
<organism evidence="1 2">
    <name type="scientific">Nostoc sphaeroides CCNUC1</name>
    <dbReference type="NCBI Taxonomy" id="2653204"/>
    <lineage>
        <taxon>Bacteria</taxon>
        <taxon>Bacillati</taxon>
        <taxon>Cyanobacteriota</taxon>
        <taxon>Cyanophyceae</taxon>
        <taxon>Nostocales</taxon>
        <taxon>Nostocaceae</taxon>
        <taxon>Nostoc</taxon>
    </lineage>
</organism>
<keyword evidence="2" id="KW-1185">Reference proteome</keyword>
<dbReference type="EMBL" id="CP045229">
    <property type="protein sequence ID" value="QFS52565.1"/>
    <property type="molecule type" value="Genomic_DNA"/>
</dbReference>
<name>A0A5P8WIC1_9NOSO</name>
<dbReference type="Proteomes" id="UP000326678">
    <property type="component" value="Chromosome pGXM02"/>
</dbReference>